<keyword evidence="2" id="KW-1185">Reference proteome</keyword>
<evidence type="ECO:0000313" key="2">
    <source>
        <dbReference type="Proteomes" id="UP000269265"/>
    </source>
</evidence>
<dbReference type="RefSeq" id="WP_125244239.1">
    <property type="nucleotide sequence ID" value="NZ_RSED01000012.1"/>
</dbReference>
<protein>
    <submittedName>
        <fullName evidence="1">Uncharacterized protein</fullName>
    </submittedName>
</protein>
<comment type="caution">
    <text evidence="1">The sequence shown here is derived from an EMBL/GenBank/DDBJ whole genome shotgun (WGS) entry which is preliminary data.</text>
</comment>
<proteinExistence type="predicted"/>
<accession>A0A426V9K7</accession>
<dbReference type="OrthoDB" id="8756632at2"/>
<gene>
    <name evidence="1" type="ORF">EIP75_15815</name>
</gene>
<organism evidence="1 2">
    <name type="scientific">Aquabacterium soli</name>
    <dbReference type="NCBI Taxonomy" id="2493092"/>
    <lineage>
        <taxon>Bacteria</taxon>
        <taxon>Pseudomonadati</taxon>
        <taxon>Pseudomonadota</taxon>
        <taxon>Betaproteobacteria</taxon>
        <taxon>Burkholderiales</taxon>
        <taxon>Aquabacterium</taxon>
    </lineage>
</organism>
<sequence>MTAAYDLFLRELHATGREYGDGFSFIDPQQLTAEERVKTRDALRACIGRQEARAPKTLAVVDPGPDTVALLQVLFKASAGAAAPSDFDIAVAGALAYLVDAPPALDLLERTAVGGGGMWIRGAAMEGLIIAYESSNASARLARLVRTQSDEDALQLCADGLLQRHGWHIEDEATQDEALALLDDMMSGDAARRDAALLTVLKAPVHRWPWTA</sequence>
<name>A0A426V9K7_9BURK</name>
<dbReference type="AlphaFoldDB" id="A0A426V9K7"/>
<dbReference type="Proteomes" id="UP000269265">
    <property type="component" value="Unassembled WGS sequence"/>
</dbReference>
<dbReference type="EMBL" id="RSED01000012">
    <property type="protein sequence ID" value="RRS03410.1"/>
    <property type="molecule type" value="Genomic_DNA"/>
</dbReference>
<evidence type="ECO:0000313" key="1">
    <source>
        <dbReference type="EMBL" id="RRS03410.1"/>
    </source>
</evidence>
<reference evidence="1 2" key="1">
    <citation type="submission" date="2018-12" db="EMBL/GenBank/DDBJ databases">
        <title>The whole draft genome of Aquabacterium sp. SJQ9.</title>
        <authorList>
            <person name="Sun L."/>
            <person name="Gao X."/>
            <person name="Chen W."/>
            <person name="Huang K."/>
        </authorList>
    </citation>
    <scope>NUCLEOTIDE SEQUENCE [LARGE SCALE GENOMIC DNA]</scope>
    <source>
        <strain evidence="1 2">SJQ9</strain>
    </source>
</reference>